<dbReference type="PANTHER" id="PTHR43157:SF72">
    <property type="entry name" value="RETINOL DEHYDROGENASE 14"/>
    <property type="match status" value="1"/>
</dbReference>
<dbReference type="SUPFAM" id="SSF51735">
    <property type="entry name" value="NAD(P)-binding Rossmann-fold domains"/>
    <property type="match status" value="1"/>
</dbReference>
<dbReference type="InterPro" id="IPR002347">
    <property type="entry name" value="SDR_fam"/>
</dbReference>
<keyword evidence="3" id="KW-1185">Reference proteome</keyword>
<accession>A0A6S7JTU1</accession>
<dbReference type="GO" id="GO:0016491">
    <property type="term" value="F:oxidoreductase activity"/>
    <property type="evidence" value="ECO:0007669"/>
    <property type="project" value="UniProtKB-KW"/>
</dbReference>
<gene>
    <name evidence="2" type="ORF">PACLA_8A076565</name>
</gene>
<dbReference type="AlphaFoldDB" id="A0A6S7JTU1"/>
<dbReference type="InterPro" id="IPR036291">
    <property type="entry name" value="NAD(P)-bd_dom_sf"/>
</dbReference>
<dbReference type="PRINTS" id="PR00081">
    <property type="entry name" value="GDHRDH"/>
</dbReference>
<feature type="non-terminal residue" evidence="2">
    <location>
        <position position="597"/>
    </location>
</feature>
<organism evidence="2 3">
    <name type="scientific">Paramuricea clavata</name>
    <name type="common">Red gorgonian</name>
    <name type="synonym">Violescent sea-whip</name>
    <dbReference type="NCBI Taxonomy" id="317549"/>
    <lineage>
        <taxon>Eukaryota</taxon>
        <taxon>Metazoa</taxon>
        <taxon>Cnidaria</taxon>
        <taxon>Anthozoa</taxon>
        <taxon>Octocorallia</taxon>
        <taxon>Malacalcyonacea</taxon>
        <taxon>Plexauridae</taxon>
        <taxon>Paramuricea</taxon>
    </lineage>
</organism>
<dbReference type="PRINTS" id="PR00080">
    <property type="entry name" value="SDRFAMILY"/>
</dbReference>
<dbReference type="Pfam" id="PF00106">
    <property type="entry name" value="adh_short"/>
    <property type="match status" value="2"/>
</dbReference>
<reference evidence="2" key="1">
    <citation type="submission" date="2020-04" db="EMBL/GenBank/DDBJ databases">
        <authorList>
            <person name="Alioto T."/>
            <person name="Alioto T."/>
            <person name="Gomez Garrido J."/>
        </authorList>
    </citation>
    <scope>NUCLEOTIDE SEQUENCE</scope>
    <source>
        <strain evidence="2">A484AB</strain>
    </source>
</reference>
<sequence length="597" mass="67184">IYHYPSLVATNLLLYKLQVRGYRKLIYIMYPLLILAILIACYVLFHIYILRPYIAGGVCTSKARLDGKTAIVTGANTGIGKETAADFARRGARVIMACRNLNQAEAAMKEIVQNTGNKSVVVKHLDLASLKSVRAFAEDVKNNEARLDILINNAGVFNLPEFFKTEDGFETIVGVNHFGHFLLTNLLLDLLKKSAPSRVVVVSSVLHRGQPTGPAPELNFENMNSEISYNGFMAYAQSKLANILFTRELARRLEGTRVTVNSLHPGKISTDIRRHFSPWKKFTWNVLFRHFGKTVEEGAQTQIHLAVSEELEGVSGLYFSDCKEDEPSKHAQDDIAAKKLWDVSAKLVGLDVTSQLNIQTTMKMAKENHVTPHLELCVRMRSLLEKTGHYQYLKIPLIKLRVYSLRTANRTISESDNKLKLLIYCEISTGFAILFKGLVMKSGALRTLCIIDYLALPPGGNDTREKLRLNFHSLSVSVKTKSEERFVQKCQLSNDTFNAFLDQINSIPTRDNNILDLIITNTIVWNKERYFASGAAVPGQVDAVYLDMSKAFDKLHQIQLHLVMLLCLLMIQNCSKTSKTWSEESGLNFNETKCKTQ</sequence>
<proteinExistence type="predicted"/>
<dbReference type="EMBL" id="CACRXK020021757">
    <property type="protein sequence ID" value="CAB4036165.1"/>
    <property type="molecule type" value="Genomic_DNA"/>
</dbReference>
<dbReference type="Gene3D" id="3.40.50.720">
    <property type="entry name" value="NAD(P)-binding Rossmann-like Domain"/>
    <property type="match status" value="1"/>
</dbReference>
<dbReference type="PANTHER" id="PTHR43157">
    <property type="entry name" value="PHOSPHATIDYLINOSITOL-GLYCAN BIOSYNTHESIS CLASS F PROTEIN-RELATED"/>
    <property type="match status" value="1"/>
</dbReference>
<evidence type="ECO:0000313" key="3">
    <source>
        <dbReference type="Proteomes" id="UP001152795"/>
    </source>
</evidence>
<evidence type="ECO:0000256" key="1">
    <source>
        <dbReference type="ARBA" id="ARBA00023002"/>
    </source>
</evidence>
<evidence type="ECO:0000313" key="2">
    <source>
        <dbReference type="EMBL" id="CAB4036165.1"/>
    </source>
</evidence>
<feature type="non-terminal residue" evidence="2">
    <location>
        <position position="1"/>
    </location>
</feature>
<dbReference type="FunFam" id="3.40.50.720:FF:000353">
    <property type="entry name" value="WW domain-containing oxidoreductase"/>
    <property type="match status" value="1"/>
</dbReference>
<name>A0A6S7JTU1_PARCT</name>
<keyword evidence="1" id="KW-0560">Oxidoreductase</keyword>
<comment type="caution">
    <text evidence="2">The sequence shown here is derived from an EMBL/GenBank/DDBJ whole genome shotgun (WGS) entry which is preliminary data.</text>
</comment>
<dbReference type="Proteomes" id="UP001152795">
    <property type="component" value="Unassembled WGS sequence"/>
</dbReference>
<dbReference type="OrthoDB" id="191139at2759"/>
<protein>
    <submittedName>
        <fullName evidence="2">Uncharacterized protein</fullName>
    </submittedName>
</protein>